<keyword evidence="4" id="KW-0812">Transmembrane</keyword>
<reference evidence="7 8" key="1">
    <citation type="submission" date="2016-12" db="EMBL/GenBank/DDBJ databases">
        <title>The draft genome sequence of Actinophytocola sp. 11-183.</title>
        <authorList>
            <person name="Wang W."/>
            <person name="Yuan L."/>
        </authorList>
    </citation>
    <scope>NUCLEOTIDE SEQUENCE [LARGE SCALE GENOMIC DNA]</scope>
    <source>
        <strain evidence="7 8">11-183</strain>
    </source>
</reference>
<dbReference type="InterPro" id="IPR051907">
    <property type="entry name" value="DoxX-like_oxidoreductase"/>
</dbReference>
<keyword evidence="8" id="KW-1185">Reference proteome</keyword>
<accession>A0A1Q8C1M4</accession>
<gene>
    <name evidence="7" type="ORF">BU204_34530</name>
</gene>
<keyword evidence="6" id="KW-0472">Membrane</keyword>
<dbReference type="Pfam" id="PF07681">
    <property type="entry name" value="DoxX"/>
    <property type="match status" value="1"/>
</dbReference>
<evidence type="ECO:0000313" key="7">
    <source>
        <dbReference type="EMBL" id="OLF08247.1"/>
    </source>
</evidence>
<protein>
    <recommendedName>
        <fullName evidence="9">DoxX family protein</fullName>
    </recommendedName>
</protein>
<dbReference type="InterPro" id="IPR032808">
    <property type="entry name" value="DoxX"/>
</dbReference>
<dbReference type="RefSeq" id="WP_075130017.1">
    <property type="nucleotide sequence ID" value="NZ_MSIE01000097.1"/>
</dbReference>
<dbReference type="GO" id="GO:0005886">
    <property type="term" value="C:plasma membrane"/>
    <property type="evidence" value="ECO:0007669"/>
    <property type="project" value="UniProtKB-SubCell"/>
</dbReference>
<evidence type="ECO:0000256" key="2">
    <source>
        <dbReference type="ARBA" id="ARBA00006679"/>
    </source>
</evidence>
<dbReference type="PANTHER" id="PTHR33452">
    <property type="entry name" value="OXIDOREDUCTASE CATD-RELATED"/>
    <property type="match status" value="1"/>
</dbReference>
<sequence>MILRRIARPMLAAVFVSDGIETLRNPKPSIQAAQPVVDKAVGQVGDKLPQQMPTDTESLVKLEAAVKVGAGLALAFGRFPRLASLLLSATLVPTTAAHHRFWEEQNPDDRAEQQLHFLKNVGLLGGLLIASADTHGKPSLNWRARRAARIAGSKVSRGGDGVQGKVQHAAGAVQGGVASAAGALQGGVQSAASVLEKTAQSAAGVIQETAQSAAGAFQSTVRKGNRRDRIKALLPG</sequence>
<dbReference type="PANTHER" id="PTHR33452:SF1">
    <property type="entry name" value="INNER MEMBRANE PROTEIN YPHA-RELATED"/>
    <property type="match status" value="1"/>
</dbReference>
<comment type="caution">
    <text evidence="7">The sequence shown here is derived from an EMBL/GenBank/DDBJ whole genome shotgun (WGS) entry which is preliminary data.</text>
</comment>
<name>A0A1Q8C1M4_9PSEU</name>
<evidence type="ECO:0000256" key="4">
    <source>
        <dbReference type="ARBA" id="ARBA00022692"/>
    </source>
</evidence>
<keyword evidence="3" id="KW-1003">Cell membrane</keyword>
<evidence type="ECO:0000256" key="3">
    <source>
        <dbReference type="ARBA" id="ARBA00022475"/>
    </source>
</evidence>
<evidence type="ECO:0000313" key="8">
    <source>
        <dbReference type="Proteomes" id="UP000185596"/>
    </source>
</evidence>
<dbReference type="AlphaFoldDB" id="A0A1Q8C1M4"/>
<dbReference type="OrthoDB" id="329282at2"/>
<evidence type="ECO:0008006" key="9">
    <source>
        <dbReference type="Google" id="ProtNLM"/>
    </source>
</evidence>
<evidence type="ECO:0000256" key="5">
    <source>
        <dbReference type="ARBA" id="ARBA00022989"/>
    </source>
</evidence>
<comment type="subcellular location">
    <subcellularLocation>
        <location evidence="1">Cell membrane</location>
        <topology evidence="1">Multi-pass membrane protein</topology>
    </subcellularLocation>
</comment>
<dbReference type="Proteomes" id="UP000185596">
    <property type="component" value="Unassembled WGS sequence"/>
</dbReference>
<evidence type="ECO:0000256" key="6">
    <source>
        <dbReference type="ARBA" id="ARBA00023136"/>
    </source>
</evidence>
<proteinExistence type="inferred from homology"/>
<evidence type="ECO:0000256" key="1">
    <source>
        <dbReference type="ARBA" id="ARBA00004651"/>
    </source>
</evidence>
<dbReference type="EMBL" id="MSIE01000097">
    <property type="protein sequence ID" value="OLF08247.1"/>
    <property type="molecule type" value="Genomic_DNA"/>
</dbReference>
<dbReference type="STRING" id="1912961.BU204_34530"/>
<comment type="similarity">
    <text evidence="2">Belongs to the DoxX family.</text>
</comment>
<keyword evidence="5" id="KW-1133">Transmembrane helix</keyword>
<organism evidence="7 8">
    <name type="scientific">Actinophytocola xanthii</name>
    <dbReference type="NCBI Taxonomy" id="1912961"/>
    <lineage>
        <taxon>Bacteria</taxon>
        <taxon>Bacillati</taxon>
        <taxon>Actinomycetota</taxon>
        <taxon>Actinomycetes</taxon>
        <taxon>Pseudonocardiales</taxon>
        <taxon>Pseudonocardiaceae</taxon>
    </lineage>
</organism>